<dbReference type="PANTHER" id="PTHR30441">
    <property type="entry name" value="DUF748 DOMAIN-CONTAINING PROTEIN"/>
    <property type="match status" value="1"/>
</dbReference>
<evidence type="ECO:0000256" key="2">
    <source>
        <dbReference type="SAM" id="Phobius"/>
    </source>
</evidence>
<feature type="compositionally biased region" description="Low complexity" evidence="1">
    <location>
        <begin position="845"/>
        <end position="859"/>
    </location>
</feature>
<keyword evidence="5" id="KW-1185">Reference proteome</keyword>
<evidence type="ECO:0000256" key="1">
    <source>
        <dbReference type="SAM" id="MobiDB-lite"/>
    </source>
</evidence>
<dbReference type="AlphaFoldDB" id="A0A936ZX93"/>
<evidence type="ECO:0000259" key="3">
    <source>
        <dbReference type="Pfam" id="PF05170"/>
    </source>
</evidence>
<keyword evidence="2" id="KW-0472">Membrane</keyword>
<dbReference type="InterPro" id="IPR007844">
    <property type="entry name" value="AsmA"/>
</dbReference>
<reference evidence="4" key="1">
    <citation type="submission" date="2021-01" db="EMBL/GenBank/DDBJ databases">
        <authorList>
            <person name="Zhong Y.L."/>
        </authorList>
    </citation>
    <scope>NUCLEOTIDE SEQUENCE</scope>
    <source>
        <strain evidence="4">KCTC 23302</strain>
    </source>
</reference>
<name>A0A936ZX93_9FLAO</name>
<feature type="compositionally biased region" description="Basic and acidic residues" evidence="1">
    <location>
        <begin position="835"/>
        <end position="844"/>
    </location>
</feature>
<gene>
    <name evidence="4" type="ORF">JJQ60_08870</name>
</gene>
<accession>A0A936ZX93</accession>
<evidence type="ECO:0000313" key="4">
    <source>
        <dbReference type="EMBL" id="MBL0683625.1"/>
    </source>
</evidence>
<keyword evidence="2" id="KW-0812">Transmembrane</keyword>
<dbReference type="GO" id="GO:0090313">
    <property type="term" value="P:regulation of protein targeting to membrane"/>
    <property type="evidence" value="ECO:0007669"/>
    <property type="project" value="TreeGrafter"/>
</dbReference>
<dbReference type="Pfam" id="PF05170">
    <property type="entry name" value="AsmA"/>
    <property type="match status" value="1"/>
</dbReference>
<dbReference type="EMBL" id="JAERQJ010000003">
    <property type="protein sequence ID" value="MBL0683625.1"/>
    <property type="molecule type" value="Genomic_DNA"/>
</dbReference>
<dbReference type="RefSeq" id="WP_201918789.1">
    <property type="nucleotide sequence ID" value="NZ_BAABAX010000005.1"/>
</dbReference>
<organism evidence="4 5">
    <name type="scientific">Aquimarina mytili</name>
    <dbReference type="NCBI Taxonomy" id="874423"/>
    <lineage>
        <taxon>Bacteria</taxon>
        <taxon>Pseudomonadati</taxon>
        <taxon>Bacteroidota</taxon>
        <taxon>Flavobacteriia</taxon>
        <taxon>Flavobacteriales</taxon>
        <taxon>Flavobacteriaceae</taxon>
        <taxon>Aquimarina</taxon>
    </lineage>
</organism>
<feature type="region of interest" description="Disordered" evidence="1">
    <location>
        <begin position="831"/>
        <end position="878"/>
    </location>
</feature>
<protein>
    <submittedName>
        <fullName evidence="4">AsmA family protein</fullName>
    </submittedName>
</protein>
<feature type="domain" description="AsmA" evidence="3">
    <location>
        <begin position="1"/>
        <end position="233"/>
    </location>
</feature>
<proteinExistence type="predicted"/>
<evidence type="ECO:0000313" key="5">
    <source>
        <dbReference type="Proteomes" id="UP000651057"/>
    </source>
</evidence>
<sequence>MKKALKILGVILLLFVITIISIPFLFKGTIQDKVRYLVNEHVNAKVDFANIDISLVRSFPKASVIIDELSILNYAPFEGDTLAYSKKIALDMSINELFKDATEAISVQKIIIDQANIAIKTDSLGNSNFDIARKQEDITETEPEEKDSSFTFALEHYEINDSKIVFSDNVSKTFLTLTHLNHNGDGSVSGDKVILDTQTNSEASFSLDDTKYLNKNKLQLDAQIELDLKNQRYSFKENKVLINRLPLEFAGFVQLKEKYTDVDLSFKTPTSDFKNFLAVIPEAYAKNLDGVQTSGDFSIDGQIKGKSDDTYIPKMDIKIVSHNAAFKYPDLPKGVKNINIDTQIKNETGLVDDTYIKIGNLTFKIDQDSFAANGSLRNLTKNMIVDMALKGTLNLANLNQAYPLELEEKINGVVRADIKTHFDMQSLEKEHYQNVKSSGVASISEFTYASTELPNEINIEKANVSFNPQTISLDQMEATTGKSDLAATGTIDNLMGFLFAKQDLKGNFDVNSNVFAVSDFMINEPESEEENTNTNSTTEEETMKIPSFIDATLNFDTKKVLYDNLVLQNAKGTVKIKDETAYLQNVTSNIFNGGMAIDGNVSTKSKVPTFAMALDLSKIDITQSFNNLELIKGLAPIAKALTGNLTTQINLNGNLNDDLTPVLTSLKGKALAEILNAKVSTSKTPLLSNLNSQLSFVEMDKLNLKDIKTNLSFDDGKINVKPFEFDVEGIKITAGGSHSFDRSMDYNVSLDVPVKYLGNEVGSLMSQLNEEEINTTTVPLPIGISGNFTNPKINLNTGQAVKDLTQQLINKQKEKAKDQLVDKGQKALTDLLGGSKKDTEKNDTENNNTEETLKNTAKNILGGFLGKKKKKDTTKNGN</sequence>
<comment type="caution">
    <text evidence="4">The sequence shown here is derived from an EMBL/GenBank/DDBJ whole genome shotgun (WGS) entry which is preliminary data.</text>
</comment>
<feature type="transmembrane region" description="Helical" evidence="2">
    <location>
        <begin position="7"/>
        <end position="26"/>
    </location>
</feature>
<keyword evidence="2" id="KW-1133">Transmembrane helix</keyword>
<dbReference type="Proteomes" id="UP000651057">
    <property type="component" value="Unassembled WGS sequence"/>
</dbReference>
<dbReference type="GO" id="GO:0005886">
    <property type="term" value="C:plasma membrane"/>
    <property type="evidence" value="ECO:0007669"/>
    <property type="project" value="TreeGrafter"/>
</dbReference>
<dbReference type="PANTHER" id="PTHR30441:SF8">
    <property type="entry name" value="DUF748 DOMAIN-CONTAINING PROTEIN"/>
    <property type="match status" value="1"/>
</dbReference>
<dbReference type="InterPro" id="IPR052894">
    <property type="entry name" value="AsmA-related"/>
</dbReference>